<evidence type="ECO:0000313" key="1">
    <source>
        <dbReference type="EMBL" id="CAJ2638754.1"/>
    </source>
</evidence>
<accession>A0ACB0J452</accession>
<dbReference type="Proteomes" id="UP001177021">
    <property type="component" value="Unassembled WGS sequence"/>
</dbReference>
<comment type="caution">
    <text evidence="1">The sequence shown here is derived from an EMBL/GenBank/DDBJ whole genome shotgun (WGS) entry which is preliminary data.</text>
</comment>
<evidence type="ECO:0000313" key="2">
    <source>
        <dbReference type="Proteomes" id="UP001177021"/>
    </source>
</evidence>
<keyword evidence="2" id="KW-1185">Reference proteome</keyword>
<reference evidence="1" key="1">
    <citation type="submission" date="2023-10" db="EMBL/GenBank/DDBJ databases">
        <authorList>
            <person name="Rodriguez Cubillos JULIANA M."/>
            <person name="De Vega J."/>
        </authorList>
    </citation>
    <scope>NUCLEOTIDE SEQUENCE</scope>
</reference>
<gene>
    <name evidence="1" type="ORF">MILVUS5_LOCUS8902</name>
</gene>
<protein>
    <submittedName>
        <fullName evidence="1">Uncharacterized protein</fullName>
    </submittedName>
</protein>
<proteinExistence type="predicted"/>
<sequence>MDATRNSLLKLAFLLFFIIATDMFMESEAYCKTDHDCRKPSVIKELDCPVQQPPVCFNNECACDPSNPPKQKIV</sequence>
<dbReference type="EMBL" id="CASHSV030000024">
    <property type="protein sequence ID" value="CAJ2638754.1"/>
    <property type="molecule type" value="Genomic_DNA"/>
</dbReference>
<name>A0ACB0J452_TRIPR</name>
<organism evidence="1 2">
    <name type="scientific">Trifolium pratense</name>
    <name type="common">Red clover</name>
    <dbReference type="NCBI Taxonomy" id="57577"/>
    <lineage>
        <taxon>Eukaryota</taxon>
        <taxon>Viridiplantae</taxon>
        <taxon>Streptophyta</taxon>
        <taxon>Embryophyta</taxon>
        <taxon>Tracheophyta</taxon>
        <taxon>Spermatophyta</taxon>
        <taxon>Magnoliopsida</taxon>
        <taxon>eudicotyledons</taxon>
        <taxon>Gunneridae</taxon>
        <taxon>Pentapetalae</taxon>
        <taxon>rosids</taxon>
        <taxon>fabids</taxon>
        <taxon>Fabales</taxon>
        <taxon>Fabaceae</taxon>
        <taxon>Papilionoideae</taxon>
        <taxon>50 kb inversion clade</taxon>
        <taxon>NPAAA clade</taxon>
        <taxon>Hologalegina</taxon>
        <taxon>IRL clade</taxon>
        <taxon>Trifolieae</taxon>
        <taxon>Trifolium</taxon>
    </lineage>
</organism>